<dbReference type="GO" id="GO:0035312">
    <property type="term" value="F:5'-3' DNA exonuclease activity"/>
    <property type="evidence" value="ECO:0007669"/>
    <property type="project" value="TreeGrafter"/>
</dbReference>
<dbReference type="InterPro" id="IPR052018">
    <property type="entry name" value="PHP_domain"/>
</dbReference>
<accession>A0A644WU42</accession>
<dbReference type="InterPro" id="IPR016195">
    <property type="entry name" value="Pol/histidinol_Pase-like"/>
</dbReference>
<proteinExistence type="predicted"/>
<dbReference type="SUPFAM" id="SSF89550">
    <property type="entry name" value="PHP domain-like"/>
    <property type="match status" value="1"/>
</dbReference>
<dbReference type="InterPro" id="IPR003141">
    <property type="entry name" value="Pol/His_phosphatase_N"/>
</dbReference>
<dbReference type="Pfam" id="PF02811">
    <property type="entry name" value="PHP"/>
    <property type="match status" value="1"/>
</dbReference>
<feature type="domain" description="Polymerase/histidinol phosphatase N-terminal" evidence="1">
    <location>
        <begin position="132"/>
        <end position="193"/>
    </location>
</feature>
<dbReference type="AlphaFoldDB" id="A0A644WU42"/>
<dbReference type="PANTHER" id="PTHR42924">
    <property type="entry name" value="EXONUCLEASE"/>
    <property type="match status" value="1"/>
</dbReference>
<reference evidence="2" key="1">
    <citation type="submission" date="2019-08" db="EMBL/GenBank/DDBJ databases">
        <authorList>
            <person name="Kucharzyk K."/>
            <person name="Murdoch R.W."/>
            <person name="Higgins S."/>
            <person name="Loffler F."/>
        </authorList>
    </citation>
    <scope>NUCLEOTIDE SEQUENCE</scope>
</reference>
<evidence type="ECO:0000259" key="1">
    <source>
        <dbReference type="SMART" id="SM00481"/>
    </source>
</evidence>
<dbReference type="GO" id="GO:0004534">
    <property type="term" value="F:5'-3' RNA exonuclease activity"/>
    <property type="evidence" value="ECO:0007669"/>
    <property type="project" value="TreeGrafter"/>
</dbReference>
<dbReference type="EMBL" id="VSSQ01001150">
    <property type="protein sequence ID" value="MPM05623.1"/>
    <property type="molecule type" value="Genomic_DNA"/>
</dbReference>
<name>A0A644WU42_9ZZZZ</name>
<protein>
    <recommendedName>
        <fullName evidence="1">Polymerase/histidinol phosphatase N-terminal domain-containing protein</fullName>
    </recommendedName>
</protein>
<dbReference type="Gene3D" id="3.20.20.140">
    <property type="entry name" value="Metal-dependent hydrolases"/>
    <property type="match status" value="1"/>
</dbReference>
<dbReference type="InterPro" id="IPR004013">
    <property type="entry name" value="PHP_dom"/>
</dbReference>
<comment type="caution">
    <text evidence="2">The sequence shown here is derived from an EMBL/GenBank/DDBJ whole genome shotgun (WGS) entry which is preliminary data.</text>
</comment>
<organism evidence="2">
    <name type="scientific">bioreactor metagenome</name>
    <dbReference type="NCBI Taxonomy" id="1076179"/>
    <lineage>
        <taxon>unclassified sequences</taxon>
        <taxon>metagenomes</taxon>
        <taxon>ecological metagenomes</taxon>
    </lineage>
</organism>
<dbReference type="SMART" id="SM00481">
    <property type="entry name" value="POLIIIAc"/>
    <property type="match status" value="1"/>
</dbReference>
<dbReference type="PANTHER" id="PTHR42924:SF3">
    <property type="entry name" value="POLYMERASE_HISTIDINOL PHOSPHATASE N-TERMINAL DOMAIN-CONTAINING PROTEIN"/>
    <property type="match status" value="1"/>
</dbReference>
<gene>
    <name evidence="2" type="ORF">SDC9_51913</name>
</gene>
<evidence type="ECO:0000313" key="2">
    <source>
        <dbReference type="EMBL" id="MPM05623.1"/>
    </source>
</evidence>
<dbReference type="NCBIfam" id="NF038032">
    <property type="entry name" value="CehA_McbA_metalo"/>
    <property type="match status" value="1"/>
</dbReference>
<sequence length="428" mass="48346">MEEIRLSRTYTSEEQKQYLRIPFEVGENIERIEISYAYLRHKQRQTPYGEEKREINIIDLGLFDEQGQLCGWSGSERLSVVVSEHHSTPGYRRLPIRRGTWQVALGIYKVETSVEVQLTIRLVPKQRRWLRGDLHMHTLNSDGIYTTREVITYAKHAKLDFIALTDHNNTEQNKEIGNPQGITVISGMEYTNYGGHANFFFTDDGIFTANPLSNTKEEMQATIAEAKRRNAIVSLNHICDTGCPWVLGFDIPYDLIEVWNGFIKPSDMQAIAWWHQRLAEGRHLAAVGGSDTHRIEQGRSHGTPTTYVHALSCAPKDILDALVEGRSFITATADGARLDLHLGSSGLGETSTWNDGLEGEASVDGAKQGDRLILISDQGVEASWNAEYDGSLTFAFLVEKRRFYRIELYRKTLGIELLAALTNPVYLS</sequence>